<keyword evidence="6 8" id="KW-0472">Membrane</keyword>
<keyword evidence="5 8" id="KW-1133">Transmembrane helix</keyword>
<feature type="transmembrane region" description="Helical" evidence="8">
    <location>
        <begin position="51"/>
        <end position="73"/>
    </location>
</feature>
<dbReference type="InterPro" id="IPR006652">
    <property type="entry name" value="Kelch_1"/>
</dbReference>
<dbReference type="GO" id="GO:0004930">
    <property type="term" value="F:G protein-coupled receptor activity"/>
    <property type="evidence" value="ECO:0007669"/>
    <property type="project" value="InterPro"/>
</dbReference>
<evidence type="ECO:0000256" key="4">
    <source>
        <dbReference type="ARBA" id="ARBA00022737"/>
    </source>
</evidence>
<keyword evidence="12" id="KW-1185">Reference proteome</keyword>
<evidence type="ECO:0000256" key="3">
    <source>
        <dbReference type="ARBA" id="ARBA00022692"/>
    </source>
</evidence>
<evidence type="ECO:0000256" key="5">
    <source>
        <dbReference type="ARBA" id="ARBA00022989"/>
    </source>
</evidence>
<dbReference type="InterPro" id="IPR017452">
    <property type="entry name" value="GPCR_Rhodpsn_7TM"/>
</dbReference>
<dbReference type="InterPro" id="IPR015915">
    <property type="entry name" value="Kelch-typ_b-propeller"/>
</dbReference>
<dbReference type="PROSITE" id="PS50262">
    <property type="entry name" value="G_PROTEIN_RECEP_F1_2"/>
    <property type="match status" value="1"/>
</dbReference>
<evidence type="ECO:0000256" key="8">
    <source>
        <dbReference type="SAM" id="Phobius"/>
    </source>
</evidence>
<evidence type="ECO:0000256" key="2">
    <source>
        <dbReference type="ARBA" id="ARBA00022441"/>
    </source>
</evidence>
<reference evidence="11" key="1">
    <citation type="submission" date="2021-02" db="EMBL/GenBank/DDBJ databases">
        <authorList>
            <person name="Nowell W R."/>
        </authorList>
    </citation>
    <scope>NUCLEOTIDE SEQUENCE</scope>
</reference>
<dbReference type="Proteomes" id="UP000663877">
    <property type="component" value="Unassembled WGS sequence"/>
</dbReference>
<feature type="domain" description="G-protein coupled receptors family 1 profile" evidence="9">
    <location>
        <begin position="30"/>
        <end position="284"/>
    </location>
</feature>
<evidence type="ECO:0000313" key="10">
    <source>
        <dbReference type="EMBL" id="CAF1105099.1"/>
    </source>
</evidence>
<dbReference type="Pfam" id="PF00001">
    <property type="entry name" value="7tm_1"/>
    <property type="match status" value="1"/>
</dbReference>
<protein>
    <recommendedName>
        <fullName evidence="9">G-protein coupled receptors family 1 profile domain-containing protein</fullName>
    </recommendedName>
</protein>
<feature type="transmembrane region" description="Helical" evidence="8">
    <location>
        <begin position="219"/>
        <end position="235"/>
    </location>
</feature>
<dbReference type="EMBL" id="CAJNOM010000670">
    <property type="protein sequence ID" value="CAF1537558.1"/>
    <property type="molecule type" value="Genomic_DNA"/>
</dbReference>
<keyword evidence="4" id="KW-0677">Repeat</keyword>
<comment type="subcellular location">
    <subcellularLocation>
        <location evidence="1">Membrane</location>
    </subcellularLocation>
</comment>
<feature type="transmembrane region" description="Helical" evidence="8">
    <location>
        <begin position="169"/>
        <end position="195"/>
    </location>
</feature>
<keyword evidence="2" id="KW-0880">Kelch repeat</keyword>
<dbReference type="EMBL" id="CAJNOI010000129">
    <property type="protein sequence ID" value="CAF1105099.1"/>
    <property type="molecule type" value="Genomic_DNA"/>
</dbReference>
<evidence type="ECO:0000313" key="12">
    <source>
        <dbReference type="Proteomes" id="UP000663832"/>
    </source>
</evidence>
<dbReference type="InterPro" id="IPR000276">
    <property type="entry name" value="GPCR_Rhodpsn"/>
</dbReference>
<dbReference type="GO" id="GO:0016020">
    <property type="term" value="C:membrane"/>
    <property type="evidence" value="ECO:0007669"/>
    <property type="project" value="UniProtKB-SubCell"/>
</dbReference>
<dbReference type="AlphaFoldDB" id="A0A815W115"/>
<gene>
    <name evidence="10" type="ORF">BJG266_LOCUS21575</name>
    <name evidence="11" type="ORF">QVE165_LOCUS46049</name>
</gene>
<dbReference type="PANTHER" id="PTHR46344">
    <property type="entry name" value="OS02G0202900 PROTEIN"/>
    <property type="match status" value="1"/>
</dbReference>
<sequence length="476" mass="52283">MSSTECILQQIIYQMTQGALPFILLLIGTSNSVGNLITFTSKQLRSNSCGFYILCMAIFELLTISFGLISRIADQYGSTLVNQSRMYCKIRSYFVLCFPTTATYLLLMAAIDRYISTFVSVRCRAFIQLKVAHRMAPLVIILCMVICSHTLIFFDHQPTCGPQLGPYGLFYSVFLIVIGGVLPNFLLVLFGFWTIRNVKASRRRVVALQYLQHKQKRDAQLVLMIFAQAIVSFLLNSTRMSCYSYHLLTTNRPNNSFQQTVDNFLVQFSIVLAYINYSESFYINTLMKSTTTSKSTTTTPIATSTITTSTTTSSSGTTSISITTSRTTSTASSVTTTSAAPTSTTSSAIIESATTSKTATTSTSTSTSTTTSRTTSATTVIPQWTMTGNMNVARKFHTASILTNGKVLVIGGYNGNSLNNTELYDPSTEIWTSIGNMNIAREHHTASILTNGILLIAGGEKDNDMYLNNAELFSLP</sequence>
<feature type="transmembrane region" description="Helical" evidence="8">
    <location>
        <begin position="93"/>
        <end position="115"/>
    </location>
</feature>
<dbReference type="Gene3D" id="1.20.1070.10">
    <property type="entry name" value="Rhodopsin 7-helix transmembrane proteins"/>
    <property type="match status" value="1"/>
</dbReference>
<keyword evidence="3 8" id="KW-0812">Transmembrane</keyword>
<feature type="region of interest" description="Disordered" evidence="7">
    <location>
        <begin position="345"/>
        <end position="374"/>
    </location>
</feature>
<name>A0A815W115_9BILA</name>
<accession>A0A815W115</accession>
<dbReference type="SMART" id="SM00612">
    <property type="entry name" value="Kelch"/>
    <property type="match status" value="1"/>
</dbReference>
<dbReference type="Gene3D" id="2.120.10.80">
    <property type="entry name" value="Kelch-type beta propeller"/>
    <property type="match status" value="1"/>
</dbReference>
<feature type="transmembrane region" description="Helical" evidence="8">
    <location>
        <begin position="20"/>
        <end position="39"/>
    </location>
</feature>
<dbReference type="OrthoDB" id="10056238at2759"/>
<proteinExistence type="predicted"/>
<evidence type="ECO:0000256" key="7">
    <source>
        <dbReference type="SAM" id="MobiDB-lite"/>
    </source>
</evidence>
<dbReference type="SUPFAM" id="SSF81321">
    <property type="entry name" value="Family A G protein-coupled receptor-like"/>
    <property type="match status" value="1"/>
</dbReference>
<dbReference type="PANTHER" id="PTHR46344:SF27">
    <property type="entry name" value="KELCH REPEAT SUPERFAMILY PROTEIN"/>
    <property type="match status" value="1"/>
</dbReference>
<dbReference type="Proteomes" id="UP000663832">
    <property type="component" value="Unassembled WGS sequence"/>
</dbReference>
<evidence type="ECO:0000259" key="9">
    <source>
        <dbReference type="PROSITE" id="PS50262"/>
    </source>
</evidence>
<organism evidence="11 12">
    <name type="scientific">Adineta steineri</name>
    <dbReference type="NCBI Taxonomy" id="433720"/>
    <lineage>
        <taxon>Eukaryota</taxon>
        <taxon>Metazoa</taxon>
        <taxon>Spiralia</taxon>
        <taxon>Gnathifera</taxon>
        <taxon>Rotifera</taxon>
        <taxon>Eurotatoria</taxon>
        <taxon>Bdelloidea</taxon>
        <taxon>Adinetida</taxon>
        <taxon>Adinetidae</taxon>
        <taxon>Adineta</taxon>
    </lineage>
</organism>
<comment type="caution">
    <text evidence="11">The sequence shown here is derived from an EMBL/GenBank/DDBJ whole genome shotgun (WGS) entry which is preliminary data.</text>
</comment>
<feature type="transmembrane region" description="Helical" evidence="8">
    <location>
        <begin position="135"/>
        <end position="154"/>
    </location>
</feature>
<evidence type="ECO:0000313" key="11">
    <source>
        <dbReference type="EMBL" id="CAF1537558.1"/>
    </source>
</evidence>
<evidence type="ECO:0000256" key="1">
    <source>
        <dbReference type="ARBA" id="ARBA00004370"/>
    </source>
</evidence>
<evidence type="ECO:0000256" key="6">
    <source>
        <dbReference type="ARBA" id="ARBA00023136"/>
    </source>
</evidence>
<dbReference type="SUPFAM" id="SSF117281">
    <property type="entry name" value="Kelch motif"/>
    <property type="match status" value="1"/>
</dbReference>
<dbReference type="Pfam" id="PF01344">
    <property type="entry name" value="Kelch_1"/>
    <property type="match status" value="1"/>
</dbReference>